<protein>
    <submittedName>
        <fullName evidence="3">Response regulator transcription factor</fullName>
    </submittedName>
</protein>
<accession>A0ABW2J6W2</accession>
<dbReference type="PROSITE" id="PS50110">
    <property type="entry name" value="RESPONSE_REGULATORY"/>
    <property type="match status" value="1"/>
</dbReference>
<feature type="modified residue" description="4-aspartylphosphate" evidence="1">
    <location>
        <position position="59"/>
    </location>
</feature>
<evidence type="ECO:0000256" key="1">
    <source>
        <dbReference type="PROSITE-ProRule" id="PRU00169"/>
    </source>
</evidence>
<dbReference type="Proteomes" id="UP001596379">
    <property type="component" value="Unassembled WGS sequence"/>
</dbReference>
<keyword evidence="4" id="KW-1185">Reference proteome</keyword>
<dbReference type="InterPro" id="IPR001789">
    <property type="entry name" value="Sig_transdc_resp-reg_receiver"/>
</dbReference>
<evidence type="ECO:0000259" key="2">
    <source>
        <dbReference type="PROSITE" id="PS50110"/>
    </source>
</evidence>
<dbReference type="RefSeq" id="WP_382234204.1">
    <property type="nucleotide sequence ID" value="NZ_JBHTCC010000002.1"/>
</dbReference>
<dbReference type="PANTHER" id="PTHR43228:SF1">
    <property type="entry name" value="TWO-COMPONENT RESPONSE REGULATOR ARR22"/>
    <property type="match status" value="1"/>
</dbReference>
<evidence type="ECO:0000313" key="3">
    <source>
        <dbReference type="EMBL" id="MFC7298771.1"/>
    </source>
</evidence>
<dbReference type="Pfam" id="PF00072">
    <property type="entry name" value="Response_reg"/>
    <property type="match status" value="1"/>
</dbReference>
<feature type="domain" description="Response regulatory" evidence="2">
    <location>
        <begin position="9"/>
        <end position="124"/>
    </location>
</feature>
<dbReference type="EMBL" id="JBHTCC010000002">
    <property type="protein sequence ID" value="MFC7298771.1"/>
    <property type="molecule type" value="Genomic_DNA"/>
</dbReference>
<proteinExistence type="predicted"/>
<organism evidence="3 4">
    <name type="scientific">Herminiimonas aquatilis</name>
    <dbReference type="NCBI Taxonomy" id="345342"/>
    <lineage>
        <taxon>Bacteria</taxon>
        <taxon>Pseudomonadati</taxon>
        <taxon>Pseudomonadota</taxon>
        <taxon>Betaproteobacteria</taxon>
        <taxon>Burkholderiales</taxon>
        <taxon>Oxalobacteraceae</taxon>
        <taxon>Herminiimonas</taxon>
    </lineage>
</organism>
<reference evidence="4" key="1">
    <citation type="journal article" date="2019" name="Int. J. Syst. Evol. Microbiol.">
        <title>The Global Catalogue of Microorganisms (GCM) 10K type strain sequencing project: providing services to taxonomists for standard genome sequencing and annotation.</title>
        <authorList>
            <consortium name="The Broad Institute Genomics Platform"/>
            <consortium name="The Broad Institute Genome Sequencing Center for Infectious Disease"/>
            <person name="Wu L."/>
            <person name="Ma J."/>
        </authorList>
    </citation>
    <scope>NUCLEOTIDE SEQUENCE [LARGE SCALE GENOMIC DNA]</scope>
    <source>
        <strain evidence="4">CCUG 36956</strain>
    </source>
</reference>
<comment type="caution">
    <text evidence="3">The sequence shown here is derived from an EMBL/GenBank/DDBJ whole genome shotgun (WGS) entry which is preliminary data.</text>
</comment>
<evidence type="ECO:0000313" key="4">
    <source>
        <dbReference type="Proteomes" id="UP001596379"/>
    </source>
</evidence>
<name>A0ABW2J6W2_9BURK</name>
<gene>
    <name evidence="3" type="ORF">ACFQO0_10040</name>
</gene>
<dbReference type="SUPFAM" id="SSF52172">
    <property type="entry name" value="CheY-like"/>
    <property type="match status" value="1"/>
</dbReference>
<dbReference type="Gene3D" id="3.40.50.2300">
    <property type="match status" value="1"/>
</dbReference>
<dbReference type="InterPro" id="IPR011006">
    <property type="entry name" value="CheY-like_superfamily"/>
</dbReference>
<dbReference type="SMART" id="SM00448">
    <property type="entry name" value="REC"/>
    <property type="match status" value="1"/>
</dbReference>
<sequence length="130" mass="14512">MINTPAKLNFVIADDDRMTRNVLRMLLRESYHQVAGEAGDGEKALELCIEHQPDIAFIDIDMPKLDGHQATQKIREQCKHTQVIVVSSLATVSHVQQALQAGANGFLVKPFNSNKVNEAIQQCMKKLKTD</sequence>
<dbReference type="InterPro" id="IPR052048">
    <property type="entry name" value="ST_Response_Regulator"/>
</dbReference>
<keyword evidence="1" id="KW-0597">Phosphoprotein</keyword>
<dbReference type="PANTHER" id="PTHR43228">
    <property type="entry name" value="TWO-COMPONENT RESPONSE REGULATOR"/>
    <property type="match status" value="1"/>
</dbReference>
<dbReference type="CDD" id="cd17536">
    <property type="entry name" value="REC_YesN-like"/>
    <property type="match status" value="1"/>
</dbReference>